<protein>
    <recommendedName>
        <fullName evidence="3">glucan endo-1,3-beta-D-glucosidase</fullName>
        <ecNumber evidence="3">3.2.1.39</ecNumber>
    </recommendedName>
    <alternativeName>
        <fullName evidence="6">(1-&gt;3)-beta-glucan endohydrolase</fullName>
    </alternativeName>
    <alternativeName>
        <fullName evidence="7">Beta-1,3-endoglucanase</fullName>
    </alternativeName>
</protein>
<dbReference type="GO" id="GO:0042973">
    <property type="term" value="F:glucan endo-1,3-beta-D-glucosidase activity"/>
    <property type="evidence" value="ECO:0007669"/>
    <property type="project" value="UniProtKB-EC"/>
</dbReference>
<accession>A0A2N9EMX0</accession>
<feature type="chain" id="PRO_5014880018" description="glucan endo-1,3-beta-D-glucosidase" evidence="11">
    <location>
        <begin position="29"/>
        <end position="505"/>
    </location>
</feature>
<keyword evidence="5 9" id="KW-0326">Glycosidase</keyword>
<dbReference type="EMBL" id="OIVN01000435">
    <property type="protein sequence ID" value="SPC80186.1"/>
    <property type="molecule type" value="Genomic_DNA"/>
</dbReference>
<dbReference type="GO" id="GO:0005975">
    <property type="term" value="P:carbohydrate metabolic process"/>
    <property type="evidence" value="ECO:0007669"/>
    <property type="project" value="InterPro"/>
</dbReference>
<dbReference type="PROSITE" id="PS00587">
    <property type="entry name" value="GLYCOSYL_HYDROL_F17"/>
    <property type="match status" value="1"/>
</dbReference>
<evidence type="ECO:0000256" key="2">
    <source>
        <dbReference type="ARBA" id="ARBA00008773"/>
    </source>
</evidence>
<organism evidence="12">
    <name type="scientific">Fagus sylvatica</name>
    <name type="common">Beechnut</name>
    <dbReference type="NCBI Taxonomy" id="28930"/>
    <lineage>
        <taxon>Eukaryota</taxon>
        <taxon>Viridiplantae</taxon>
        <taxon>Streptophyta</taxon>
        <taxon>Embryophyta</taxon>
        <taxon>Tracheophyta</taxon>
        <taxon>Spermatophyta</taxon>
        <taxon>Magnoliopsida</taxon>
        <taxon>eudicotyledons</taxon>
        <taxon>Gunneridae</taxon>
        <taxon>Pentapetalae</taxon>
        <taxon>rosids</taxon>
        <taxon>fabids</taxon>
        <taxon>Fagales</taxon>
        <taxon>Fagaceae</taxon>
        <taxon>Fagus</taxon>
    </lineage>
</organism>
<dbReference type="PANTHER" id="PTHR32227">
    <property type="entry name" value="GLUCAN ENDO-1,3-BETA-GLUCOSIDASE BG1-RELATED-RELATED"/>
    <property type="match status" value="1"/>
</dbReference>
<keyword evidence="11" id="KW-0732">Signal</keyword>
<dbReference type="EC" id="3.2.1.39" evidence="3"/>
<name>A0A2N9EMX0_FAGSY</name>
<evidence type="ECO:0000256" key="9">
    <source>
        <dbReference type="RuleBase" id="RU004336"/>
    </source>
</evidence>
<evidence type="ECO:0000256" key="7">
    <source>
        <dbReference type="ARBA" id="ARBA00033417"/>
    </source>
</evidence>
<evidence type="ECO:0000256" key="6">
    <source>
        <dbReference type="ARBA" id="ARBA00033335"/>
    </source>
</evidence>
<dbReference type="AlphaFoldDB" id="A0A2N9EMX0"/>
<dbReference type="FunFam" id="3.20.20.80:FF:000010">
    <property type="entry name" value="glucan endo-1,3-beta-glucosidase, basic"/>
    <property type="match status" value="1"/>
</dbReference>
<comment type="catalytic activity">
    <reaction evidence="1">
        <text>Hydrolysis of (1-&gt;3)-beta-D-glucosidic linkages in (1-&gt;3)-beta-D-glucans.</text>
        <dbReference type="EC" id="3.2.1.39"/>
    </reaction>
</comment>
<evidence type="ECO:0000256" key="10">
    <source>
        <dbReference type="SAM" id="MobiDB-lite"/>
    </source>
</evidence>
<keyword evidence="4 9" id="KW-0378">Hydrolase</keyword>
<evidence type="ECO:0000256" key="3">
    <source>
        <dbReference type="ARBA" id="ARBA00012780"/>
    </source>
</evidence>
<reference evidence="12" key="1">
    <citation type="submission" date="2018-02" db="EMBL/GenBank/DDBJ databases">
        <authorList>
            <person name="Cohen D.B."/>
            <person name="Kent A.D."/>
        </authorList>
    </citation>
    <scope>NUCLEOTIDE SEQUENCE</scope>
</reference>
<evidence type="ECO:0000256" key="4">
    <source>
        <dbReference type="ARBA" id="ARBA00022801"/>
    </source>
</evidence>
<dbReference type="InterPro" id="IPR000490">
    <property type="entry name" value="Glyco_hydro_17"/>
</dbReference>
<dbReference type="Pfam" id="PF00332">
    <property type="entry name" value="Glyco_hydro_17"/>
    <property type="match status" value="1"/>
</dbReference>
<feature type="signal peptide" evidence="11">
    <location>
        <begin position="1"/>
        <end position="28"/>
    </location>
</feature>
<evidence type="ECO:0000256" key="11">
    <source>
        <dbReference type="SAM" id="SignalP"/>
    </source>
</evidence>
<dbReference type="InterPro" id="IPR017853">
    <property type="entry name" value="GH"/>
</dbReference>
<sequence>MATFFETSNRSLMATIVFLMGFLMANLATTGAQSVGVCYGMLGNNLPSVQEVISLYKSNNIKRMRIYDPNQAVLQALRGSNIEVMIVGNEVSPVNGGTSGLAQFVLPALVNVFNAVRSAGLQDQIKVSIAIDMTLIGTSYPPSQGAFRGDVRSYLDPIIGHLVYAKTPLLANVYTYFSYAGNPRDISLPYALFTSPSVVAWDGSNGYQNLFDAMMDSLYSALERAWGGSLEVVVSESGWPSAGGFATSFDNARTYYSNLIRHVKGGTPKRPGRAIETYLFAMFNENQKQPELEKNFGLFFPNKQPKFPLNFGGERLWDVTAEYNATISLSSDIKGIVFTWRSSKVGKTKEVLHSVASGIRVQEELKKTTLTMVEQSKVLNTPGAEKQTKRELFDALRQELETPVLEQASKSVWELILDNNGLGKEITETVERVFCRLSGREPPLFPPLSIEGQAKKEQENLTLSSKKRNFSEMSVDGGADETIDVSSSYPAMPVDHNPVPSSRQT</sequence>
<dbReference type="SUPFAM" id="SSF51445">
    <property type="entry name" value="(Trans)glycosidases"/>
    <property type="match status" value="1"/>
</dbReference>
<gene>
    <name evidence="12" type="ORF">FSB_LOCUS8068</name>
</gene>
<evidence type="ECO:0000313" key="12">
    <source>
        <dbReference type="EMBL" id="SPC80186.1"/>
    </source>
</evidence>
<proteinExistence type="inferred from homology"/>
<comment type="similarity">
    <text evidence="2 8">Belongs to the glycosyl hydrolase 17 family.</text>
</comment>
<dbReference type="InterPro" id="IPR044965">
    <property type="entry name" value="Glyco_hydro_17_plant"/>
</dbReference>
<feature type="region of interest" description="Disordered" evidence="10">
    <location>
        <begin position="457"/>
        <end position="505"/>
    </location>
</feature>
<dbReference type="Gene3D" id="3.20.20.80">
    <property type="entry name" value="Glycosidases"/>
    <property type="match status" value="2"/>
</dbReference>
<evidence type="ECO:0000256" key="1">
    <source>
        <dbReference type="ARBA" id="ARBA00000382"/>
    </source>
</evidence>
<evidence type="ECO:0000256" key="5">
    <source>
        <dbReference type="ARBA" id="ARBA00023295"/>
    </source>
</evidence>
<evidence type="ECO:0000256" key="8">
    <source>
        <dbReference type="RuleBase" id="RU004335"/>
    </source>
</evidence>